<evidence type="ECO:0000313" key="2">
    <source>
        <dbReference type="Proteomes" id="UP001335648"/>
    </source>
</evidence>
<organism evidence="1 2">
    <name type="scientific">Champsocephalus esox</name>
    <name type="common">pike icefish</name>
    <dbReference type="NCBI Taxonomy" id="159716"/>
    <lineage>
        <taxon>Eukaryota</taxon>
        <taxon>Metazoa</taxon>
        <taxon>Chordata</taxon>
        <taxon>Craniata</taxon>
        <taxon>Vertebrata</taxon>
        <taxon>Euteleostomi</taxon>
        <taxon>Actinopterygii</taxon>
        <taxon>Neopterygii</taxon>
        <taxon>Teleostei</taxon>
        <taxon>Neoteleostei</taxon>
        <taxon>Acanthomorphata</taxon>
        <taxon>Eupercaria</taxon>
        <taxon>Perciformes</taxon>
        <taxon>Notothenioidei</taxon>
        <taxon>Channichthyidae</taxon>
        <taxon>Champsocephalus</taxon>
    </lineage>
</organism>
<comment type="caution">
    <text evidence="1">The sequence shown here is derived from an EMBL/GenBank/DDBJ whole genome shotgun (WGS) entry which is preliminary data.</text>
</comment>
<dbReference type="AlphaFoldDB" id="A0AAN8GPS5"/>
<name>A0AAN8GPS5_9TELE</name>
<dbReference type="Proteomes" id="UP001335648">
    <property type="component" value="Unassembled WGS sequence"/>
</dbReference>
<evidence type="ECO:0000313" key="1">
    <source>
        <dbReference type="EMBL" id="KAK5885878.1"/>
    </source>
</evidence>
<reference evidence="1 2" key="1">
    <citation type="journal article" date="2023" name="Mol. Biol. Evol.">
        <title>Genomics of Secondarily Temperate Adaptation in the Only Non-Antarctic Icefish.</title>
        <authorList>
            <person name="Rivera-Colon A.G."/>
            <person name="Rayamajhi N."/>
            <person name="Minhas B.F."/>
            <person name="Madrigal G."/>
            <person name="Bilyk K.T."/>
            <person name="Yoon V."/>
            <person name="Hune M."/>
            <person name="Gregory S."/>
            <person name="Cheng C.H.C."/>
            <person name="Catchen J.M."/>
        </authorList>
    </citation>
    <scope>NUCLEOTIDE SEQUENCE [LARGE SCALE GENOMIC DNA]</scope>
    <source>
        <strain evidence="1">JC2023a</strain>
    </source>
</reference>
<accession>A0AAN8GPS5</accession>
<protein>
    <submittedName>
        <fullName evidence="1">Uncharacterized protein</fullName>
    </submittedName>
</protein>
<gene>
    <name evidence="1" type="ORF">CesoFtcFv8_016972</name>
</gene>
<dbReference type="EMBL" id="JAULUE010002059">
    <property type="protein sequence ID" value="KAK5885878.1"/>
    <property type="molecule type" value="Genomic_DNA"/>
</dbReference>
<sequence length="165" mass="18321">MQANMEEIRILNPHTPLFLQGDSARLHVHIFTVLVRTSWKRPLQSGKFRDTCAPGVEPHISSGTCSCFTTLNSHSSLHNNMNRLEGNTTLLTLVTNMAKSIQLLKSSFKLNGAVVFKIQAPFQSRRIRAGAQRRGWGGGTRPYQADLSFLSGASTTVHHPHKSRC</sequence>
<proteinExistence type="predicted"/>
<keyword evidence="2" id="KW-1185">Reference proteome</keyword>